<feature type="transmembrane region" description="Helical" evidence="1">
    <location>
        <begin position="12"/>
        <end position="30"/>
    </location>
</feature>
<dbReference type="Proteomes" id="UP001302321">
    <property type="component" value="Unassembled WGS sequence"/>
</dbReference>
<protein>
    <submittedName>
        <fullName evidence="2">Uncharacterized protein</fullName>
    </submittedName>
</protein>
<evidence type="ECO:0000313" key="3">
    <source>
        <dbReference type="Proteomes" id="UP001302321"/>
    </source>
</evidence>
<evidence type="ECO:0000256" key="1">
    <source>
        <dbReference type="SAM" id="Phobius"/>
    </source>
</evidence>
<feature type="transmembrane region" description="Helical" evidence="1">
    <location>
        <begin position="121"/>
        <end position="142"/>
    </location>
</feature>
<keyword evidence="3" id="KW-1185">Reference proteome</keyword>
<feature type="transmembrane region" description="Helical" evidence="1">
    <location>
        <begin position="81"/>
        <end position="105"/>
    </location>
</feature>
<evidence type="ECO:0000313" key="2">
    <source>
        <dbReference type="EMBL" id="KAK4171645.1"/>
    </source>
</evidence>
<proteinExistence type="predicted"/>
<keyword evidence="1" id="KW-0472">Membrane</keyword>
<accession>A0AAN6VXS4</accession>
<gene>
    <name evidence="2" type="ORF">QBC36DRAFT_390992</name>
</gene>
<dbReference type="AlphaFoldDB" id="A0AAN6VXS4"/>
<sequence>MAEDIQVVYDHLIAYSVFAVFTFLLTILGIRKRSGIARLRLLSVIPYSVSAALTTRLYNAIQNRRYPRDFQPYLDRLNASYGILAIVSVFAATWAFLMWIVLGLIKEKAQGWEKQRRRSSFYFYILIADLAVATCLVAGVVLSSTFVPWNMDHCGNPTYGNSKFISGIRLAYGDDDNWAACRRSLTIHVMAAVTVALILLQGILLLPWVSLPNGIRYAIYLTIRIIRRPSKQTDIELGDPEKRSKDLTEEISKQIEQHPHYSDLIGVLKSSQDLVITEHLEVLAKRCCGKNKGQCWACDGITCDGCKEMTKGIPMPRTTHHITDCYAICTGCYLLKCSSKTAALSAAFNPTNLSLQHDGCSRKQTSTIQEAVKLCRGCAKLTPDKIRGIREDREQKLLAKTLVRRLLCSMCEKPMPKTKRRWWICGLGNHECHWAGHEVSW</sequence>
<organism evidence="2 3">
    <name type="scientific">Triangularia setosa</name>
    <dbReference type="NCBI Taxonomy" id="2587417"/>
    <lineage>
        <taxon>Eukaryota</taxon>
        <taxon>Fungi</taxon>
        <taxon>Dikarya</taxon>
        <taxon>Ascomycota</taxon>
        <taxon>Pezizomycotina</taxon>
        <taxon>Sordariomycetes</taxon>
        <taxon>Sordariomycetidae</taxon>
        <taxon>Sordariales</taxon>
        <taxon>Podosporaceae</taxon>
        <taxon>Triangularia</taxon>
    </lineage>
</organism>
<reference evidence="2" key="2">
    <citation type="submission" date="2023-05" db="EMBL/GenBank/DDBJ databases">
        <authorList>
            <consortium name="Lawrence Berkeley National Laboratory"/>
            <person name="Steindorff A."/>
            <person name="Hensen N."/>
            <person name="Bonometti L."/>
            <person name="Westerberg I."/>
            <person name="Brannstrom I.O."/>
            <person name="Guillou S."/>
            <person name="Cros-Aarteil S."/>
            <person name="Calhoun S."/>
            <person name="Haridas S."/>
            <person name="Kuo A."/>
            <person name="Mondo S."/>
            <person name="Pangilinan J."/>
            <person name="Riley R."/>
            <person name="Labutti K."/>
            <person name="Andreopoulos B."/>
            <person name="Lipzen A."/>
            <person name="Chen C."/>
            <person name="Yanf M."/>
            <person name="Daum C."/>
            <person name="Ng V."/>
            <person name="Clum A."/>
            <person name="Ohm R."/>
            <person name="Martin F."/>
            <person name="Silar P."/>
            <person name="Natvig D."/>
            <person name="Lalanne C."/>
            <person name="Gautier V."/>
            <person name="Ament-Velasquez S.L."/>
            <person name="Kruys A."/>
            <person name="Hutchinson M.I."/>
            <person name="Powell A.J."/>
            <person name="Barry K."/>
            <person name="Miller A.N."/>
            <person name="Grigoriev I.V."/>
            <person name="Debuchy R."/>
            <person name="Gladieux P."/>
            <person name="Thoren M.H."/>
            <person name="Johannesson H."/>
        </authorList>
    </citation>
    <scope>NUCLEOTIDE SEQUENCE</scope>
    <source>
        <strain evidence="2">CBS 892.96</strain>
    </source>
</reference>
<feature type="transmembrane region" description="Helical" evidence="1">
    <location>
        <begin position="42"/>
        <end position="61"/>
    </location>
</feature>
<feature type="transmembrane region" description="Helical" evidence="1">
    <location>
        <begin position="185"/>
        <end position="209"/>
    </location>
</feature>
<keyword evidence="1" id="KW-0812">Transmembrane</keyword>
<dbReference type="EMBL" id="MU866528">
    <property type="protein sequence ID" value="KAK4171645.1"/>
    <property type="molecule type" value="Genomic_DNA"/>
</dbReference>
<name>A0AAN6VXS4_9PEZI</name>
<keyword evidence="1" id="KW-1133">Transmembrane helix</keyword>
<reference evidence="2" key="1">
    <citation type="journal article" date="2023" name="Mol. Phylogenet. Evol.">
        <title>Genome-scale phylogeny and comparative genomics of the fungal order Sordariales.</title>
        <authorList>
            <person name="Hensen N."/>
            <person name="Bonometti L."/>
            <person name="Westerberg I."/>
            <person name="Brannstrom I.O."/>
            <person name="Guillou S."/>
            <person name="Cros-Aarteil S."/>
            <person name="Calhoun S."/>
            <person name="Haridas S."/>
            <person name="Kuo A."/>
            <person name="Mondo S."/>
            <person name="Pangilinan J."/>
            <person name="Riley R."/>
            <person name="LaButti K."/>
            <person name="Andreopoulos B."/>
            <person name="Lipzen A."/>
            <person name="Chen C."/>
            <person name="Yan M."/>
            <person name="Daum C."/>
            <person name="Ng V."/>
            <person name="Clum A."/>
            <person name="Steindorff A."/>
            <person name="Ohm R.A."/>
            <person name="Martin F."/>
            <person name="Silar P."/>
            <person name="Natvig D.O."/>
            <person name="Lalanne C."/>
            <person name="Gautier V."/>
            <person name="Ament-Velasquez S.L."/>
            <person name="Kruys A."/>
            <person name="Hutchinson M.I."/>
            <person name="Powell A.J."/>
            <person name="Barry K."/>
            <person name="Miller A.N."/>
            <person name="Grigoriev I.V."/>
            <person name="Debuchy R."/>
            <person name="Gladieux P."/>
            <person name="Hiltunen Thoren M."/>
            <person name="Johannesson H."/>
        </authorList>
    </citation>
    <scope>NUCLEOTIDE SEQUENCE</scope>
    <source>
        <strain evidence="2">CBS 892.96</strain>
    </source>
</reference>
<comment type="caution">
    <text evidence="2">The sequence shown here is derived from an EMBL/GenBank/DDBJ whole genome shotgun (WGS) entry which is preliminary data.</text>
</comment>